<keyword evidence="2" id="KW-1185">Reference proteome</keyword>
<proteinExistence type="predicted"/>
<evidence type="ECO:0000313" key="2">
    <source>
        <dbReference type="Proteomes" id="UP001595665"/>
    </source>
</evidence>
<accession>A0ABV7PH47</accession>
<dbReference type="InterPro" id="IPR009679">
    <property type="entry name" value="Phage_186_CII-like"/>
</dbReference>
<dbReference type="Pfam" id="PF06892">
    <property type="entry name" value="Phage_CP76"/>
    <property type="match status" value="1"/>
</dbReference>
<evidence type="ECO:0000313" key="1">
    <source>
        <dbReference type="EMBL" id="MFC3457217.1"/>
    </source>
</evidence>
<organism evidence="1 2">
    <name type="scientific">Massilia haematophila</name>
    <dbReference type="NCBI Taxonomy" id="457923"/>
    <lineage>
        <taxon>Bacteria</taxon>
        <taxon>Pseudomonadati</taxon>
        <taxon>Pseudomonadota</taxon>
        <taxon>Betaproteobacteria</taxon>
        <taxon>Burkholderiales</taxon>
        <taxon>Oxalobacteraceae</taxon>
        <taxon>Telluria group</taxon>
        <taxon>Massilia</taxon>
    </lineage>
</organism>
<gene>
    <name evidence="1" type="ORF">ACFOPH_02990</name>
</gene>
<dbReference type="EMBL" id="JBHRVV010000001">
    <property type="protein sequence ID" value="MFC3457217.1"/>
    <property type="molecule type" value="Genomic_DNA"/>
</dbReference>
<dbReference type="Proteomes" id="UP001595665">
    <property type="component" value="Unassembled WGS sequence"/>
</dbReference>
<dbReference type="RefSeq" id="WP_312547607.1">
    <property type="nucleotide sequence ID" value="NZ_JBHRVV010000001.1"/>
</dbReference>
<comment type="caution">
    <text evidence="1">The sequence shown here is derived from an EMBL/GenBank/DDBJ whole genome shotgun (WGS) entry which is preliminary data.</text>
</comment>
<protein>
    <submittedName>
        <fullName evidence="1">Phage regulatory CII family protein</fullName>
    </submittedName>
</protein>
<reference evidence="2" key="1">
    <citation type="journal article" date="2019" name="Int. J. Syst. Evol. Microbiol.">
        <title>The Global Catalogue of Microorganisms (GCM) 10K type strain sequencing project: providing services to taxonomists for standard genome sequencing and annotation.</title>
        <authorList>
            <consortium name="The Broad Institute Genomics Platform"/>
            <consortium name="The Broad Institute Genome Sequencing Center for Infectious Disease"/>
            <person name="Wu L."/>
            <person name="Ma J."/>
        </authorList>
    </citation>
    <scope>NUCLEOTIDE SEQUENCE [LARGE SCALE GENOMIC DNA]</scope>
    <source>
        <strain evidence="2">CCM 7480</strain>
    </source>
</reference>
<sequence length="150" mass="16641">MNAKDAFHQTVHNAPGGCVALAARMDMSPTILRNKANPNNNVNVVTIDDIERVMSLTGDYSVLYALAEAHGFVLTKLEEQPASDMGVLENVTDIWQRLGDVANEVHKTLEDGRVEPHEVVAVRKSVFRAFRPMMQLIERLNGMSEKPVSK</sequence>
<name>A0ABV7PH47_9BURK</name>